<dbReference type="Proteomes" id="UP001159427">
    <property type="component" value="Unassembled WGS sequence"/>
</dbReference>
<evidence type="ECO:0000313" key="1">
    <source>
        <dbReference type="EMBL" id="CAH3027495.1"/>
    </source>
</evidence>
<dbReference type="PANTHER" id="PTHR47148:SF1">
    <property type="entry name" value="CYTOCHROME C OXIDASE ASSEMBLY FACTOR 1 HOMOLOG"/>
    <property type="match status" value="1"/>
</dbReference>
<evidence type="ECO:0000313" key="2">
    <source>
        <dbReference type="Proteomes" id="UP001159427"/>
    </source>
</evidence>
<sequence>MVSADLLKKVAICGAALSCFGAAFFHHRIQAKIAAQDYYKKSVEVLRNHQLASDTLGKPVRIPYVNLTRKDIRLGRDFAQAIIPVRGSKNSGNLYSFATRRGEEGWVLERVELEAGPEHPRIKIVPED</sequence>
<proteinExistence type="predicted"/>
<accession>A0ABN8MHU8</accession>
<dbReference type="Pfam" id="PF08695">
    <property type="entry name" value="Coa1"/>
    <property type="match status" value="1"/>
</dbReference>
<comment type="caution">
    <text evidence="1">The sequence shown here is derived from an EMBL/GenBank/DDBJ whole genome shotgun (WGS) entry which is preliminary data.</text>
</comment>
<dbReference type="InterPro" id="IPR014807">
    <property type="entry name" value="Coa1"/>
</dbReference>
<gene>
    <name evidence="1" type="ORF">PEVE_00031693</name>
</gene>
<dbReference type="PANTHER" id="PTHR47148">
    <property type="entry name" value="CYTOCHROME C OXIDASE ASSEMBLY FACTOR 1 HOMOLOG"/>
    <property type="match status" value="1"/>
</dbReference>
<keyword evidence="2" id="KW-1185">Reference proteome</keyword>
<dbReference type="EMBL" id="CALNXI010000456">
    <property type="protein sequence ID" value="CAH3027495.1"/>
    <property type="molecule type" value="Genomic_DNA"/>
</dbReference>
<evidence type="ECO:0008006" key="3">
    <source>
        <dbReference type="Google" id="ProtNLM"/>
    </source>
</evidence>
<protein>
    <recommendedName>
        <fullName evidence="3">Cytochrome c oxidase assembly factor 1 homolog</fullName>
    </recommendedName>
</protein>
<name>A0ABN8MHU8_9CNID</name>
<reference evidence="1 2" key="1">
    <citation type="submission" date="2022-05" db="EMBL/GenBank/DDBJ databases">
        <authorList>
            <consortium name="Genoscope - CEA"/>
            <person name="William W."/>
        </authorList>
    </citation>
    <scope>NUCLEOTIDE SEQUENCE [LARGE SCALE GENOMIC DNA]</scope>
</reference>
<organism evidence="1 2">
    <name type="scientific">Porites evermanni</name>
    <dbReference type="NCBI Taxonomy" id="104178"/>
    <lineage>
        <taxon>Eukaryota</taxon>
        <taxon>Metazoa</taxon>
        <taxon>Cnidaria</taxon>
        <taxon>Anthozoa</taxon>
        <taxon>Hexacorallia</taxon>
        <taxon>Scleractinia</taxon>
        <taxon>Fungiina</taxon>
        <taxon>Poritidae</taxon>
        <taxon>Porites</taxon>
    </lineage>
</organism>